<name>A0ABW4PVI2_9MICO</name>
<dbReference type="RefSeq" id="WP_343904049.1">
    <property type="nucleotide sequence ID" value="NZ_BAAAIS010000002.1"/>
</dbReference>
<gene>
    <name evidence="1" type="ORF">ACFSDA_07000</name>
</gene>
<organism evidence="1 2">
    <name type="scientific">Brachybacterium rhamnosum</name>
    <dbReference type="NCBI Taxonomy" id="173361"/>
    <lineage>
        <taxon>Bacteria</taxon>
        <taxon>Bacillati</taxon>
        <taxon>Actinomycetota</taxon>
        <taxon>Actinomycetes</taxon>
        <taxon>Micrococcales</taxon>
        <taxon>Dermabacteraceae</taxon>
        <taxon>Brachybacterium</taxon>
    </lineage>
</organism>
<proteinExistence type="predicted"/>
<accession>A0ABW4PVI2</accession>
<comment type="caution">
    <text evidence="1">The sequence shown here is derived from an EMBL/GenBank/DDBJ whole genome shotgun (WGS) entry which is preliminary data.</text>
</comment>
<evidence type="ECO:0000313" key="1">
    <source>
        <dbReference type="EMBL" id="MFD1834823.1"/>
    </source>
</evidence>
<dbReference type="EMBL" id="JBHUFL010000002">
    <property type="protein sequence ID" value="MFD1834823.1"/>
    <property type="molecule type" value="Genomic_DNA"/>
</dbReference>
<reference evidence="2" key="1">
    <citation type="journal article" date="2019" name="Int. J. Syst. Evol. Microbiol.">
        <title>The Global Catalogue of Microorganisms (GCM) 10K type strain sequencing project: providing services to taxonomists for standard genome sequencing and annotation.</title>
        <authorList>
            <consortium name="The Broad Institute Genomics Platform"/>
            <consortium name="The Broad Institute Genome Sequencing Center for Infectious Disease"/>
            <person name="Wu L."/>
            <person name="Ma J."/>
        </authorList>
    </citation>
    <scope>NUCLEOTIDE SEQUENCE [LARGE SCALE GENOMIC DNA]</scope>
    <source>
        <strain evidence="2">JCM 11650</strain>
    </source>
</reference>
<keyword evidence="2" id="KW-1185">Reference proteome</keyword>
<sequence length="226" mass="24847">MSSVIRRDLCTLSELLSHARLDLMIEAAMLGPDMRSRVERHGLMWEDGGGSWLQVVLLAGDRAVVLGVDRDYSRTVGQVDLLEGLPAWVADVTRTRDDGQAESWLGFVLWWEDGAWWSAEHPVDDGVARIPLLGGFREDEQLDAVGEAVAVAAMDHQREDDPREEQEVDPDAVRRLVAAGTAVDERLLLDALIFEELDLGHAVAVARATGMIYPARSGAEAREPLA</sequence>
<evidence type="ECO:0000313" key="2">
    <source>
        <dbReference type="Proteomes" id="UP001597280"/>
    </source>
</evidence>
<protein>
    <submittedName>
        <fullName evidence="1">Uncharacterized protein</fullName>
    </submittedName>
</protein>
<dbReference type="Proteomes" id="UP001597280">
    <property type="component" value="Unassembled WGS sequence"/>
</dbReference>